<reference evidence="14" key="1">
    <citation type="submission" date="2020-11" db="EMBL/GenBank/DDBJ databases">
        <authorList>
            <person name="Whiteford S."/>
        </authorList>
    </citation>
    <scope>NUCLEOTIDE SEQUENCE</scope>
</reference>
<dbReference type="CDD" id="cd00190">
    <property type="entry name" value="Tryp_SPc"/>
    <property type="match status" value="1"/>
</dbReference>
<dbReference type="GO" id="GO:0042381">
    <property type="term" value="P:hemolymph coagulation"/>
    <property type="evidence" value="ECO:0007669"/>
    <property type="project" value="UniProtKB-KW"/>
</dbReference>
<dbReference type="EC" id="3.4.21.-" evidence="10"/>
<evidence type="ECO:0000313" key="15">
    <source>
        <dbReference type="Proteomes" id="UP000653454"/>
    </source>
</evidence>
<evidence type="ECO:0000256" key="9">
    <source>
        <dbReference type="ARBA" id="ARBA00052079"/>
    </source>
</evidence>
<feature type="region of interest" description="Disordered" evidence="12">
    <location>
        <begin position="92"/>
        <end position="192"/>
    </location>
</feature>
<keyword evidence="7" id="KW-1015">Disulfide bond</keyword>
<dbReference type="Gene3D" id="3.30.1640.30">
    <property type="match status" value="1"/>
</dbReference>
<keyword evidence="6 10" id="KW-0720">Serine protease</keyword>
<evidence type="ECO:0000256" key="6">
    <source>
        <dbReference type="ARBA" id="ARBA00022825"/>
    </source>
</evidence>
<dbReference type="PROSITE" id="PS50240">
    <property type="entry name" value="TRYPSIN_DOM"/>
    <property type="match status" value="1"/>
</dbReference>
<evidence type="ECO:0000256" key="8">
    <source>
        <dbReference type="ARBA" id="ARBA00024195"/>
    </source>
</evidence>
<dbReference type="PROSITE" id="PS00135">
    <property type="entry name" value="TRYPSIN_SER"/>
    <property type="match status" value="1"/>
</dbReference>
<evidence type="ECO:0000256" key="12">
    <source>
        <dbReference type="SAM" id="MobiDB-lite"/>
    </source>
</evidence>
<feature type="chain" id="PRO_5035967899" description="CLIP domain-containing serine protease" evidence="11">
    <location>
        <begin position="22"/>
        <end position="468"/>
    </location>
</feature>
<comment type="caution">
    <text evidence="14">The sequence shown here is derived from an EMBL/GenBank/DDBJ whole genome shotgun (WGS) entry which is preliminary data.</text>
</comment>
<dbReference type="PANTHER" id="PTHR24256">
    <property type="entry name" value="TRYPTASE-RELATED"/>
    <property type="match status" value="1"/>
</dbReference>
<dbReference type="SUPFAM" id="SSF50494">
    <property type="entry name" value="Trypsin-like serine proteases"/>
    <property type="match status" value="1"/>
</dbReference>
<dbReference type="InterPro" id="IPR001254">
    <property type="entry name" value="Trypsin_dom"/>
</dbReference>
<sequence>MSRKALFADCVLLLSTTTCLALYVGESCFSESREGSCQLLSRCAPLMDEIRQAGSPIPRALSRRLNALNCGFDDNQPKVCCAAPLTNANNPSSVFDKEHMGDDPFTFNKEPTTGHHGHRPVWGNPTYEDGNAWNNDDNRKPSWESGGDSINKHGSSSHNSGNHNNDDDDEGSSSGAPKDDPSGPPDVSGHRNLKLLPEHCGEIDEDRIIGGNRTHLFEMPWMVLLSYDSPRGRKLSCGGTLISKWYVLTAAHCVTSLGSKLTLSGVVLGEYDIRTDPDCQREQGDLICAPNAKNVTIETVIAHTGYSPSTLVDDIALLRLSEPADFSQLNMMPICLPVTPELQAQNLVGSRTVVAGWGSTEDGLLQSPVLLKVKVPVISNEDCRAYFKKHPKIYDRQICAGGLDNKDSCGGDSGGPLLYPGVLGSNGVKHIQRGIVSFGSKKCGVAGYPAIYTRVAYYMDWILDNITD</sequence>
<evidence type="ECO:0000256" key="10">
    <source>
        <dbReference type="RuleBase" id="RU363034"/>
    </source>
</evidence>
<dbReference type="Pfam" id="PF00089">
    <property type="entry name" value="Trypsin"/>
    <property type="match status" value="1"/>
</dbReference>
<dbReference type="GO" id="GO:0006508">
    <property type="term" value="P:proteolysis"/>
    <property type="evidence" value="ECO:0007669"/>
    <property type="project" value="UniProtKB-KW"/>
</dbReference>
<evidence type="ECO:0000256" key="7">
    <source>
        <dbReference type="ARBA" id="ARBA00023157"/>
    </source>
</evidence>
<dbReference type="InterPro" id="IPR043504">
    <property type="entry name" value="Peptidase_S1_PA_chymotrypsin"/>
</dbReference>
<evidence type="ECO:0000256" key="2">
    <source>
        <dbReference type="ARBA" id="ARBA00022670"/>
    </source>
</evidence>
<comment type="catalytic activity">
    <reaction evidence="9">
        <text>Selective cleavage of 103-Arg-|-Ser-104 and 124-Ile-|-Ile-125 bonds in Limulus clotting factor B to form activated factor B. Cleavage of -Pro-Arg-|-Xaa- bonds in synthetic substrates.</text>
        <dbReference type="EC" id="3.4.21.84"/>
    </reaction>
</comment>
<keyword evidence="4 10" id="KW-0378">Hydrolase</keyword>
<protein>
    <recommendedName>
        <fullName evidence="11">CLIP domain-containing serine protease</fullName>
        <ecNumber evidence="10">3.4.21.-</ecNumber>
    </recommendedName>
</protein>
<dbReference type="GO" id="GO:0005576">
    <property type="term" value="C:extracellular region"/>
    <property type="evidence" value="ECO:0007669"/>
    <property type="project" value="UniProtKB-SubCell"/>
</dbReference>
<proteinExistence type="inferred from homology"/>
<name>A0A8S4G159_PLUXY</name>
<dbReference type="SMART" id="SM00020">
    <property type="entry name" value="Tryp_SPc"/>
    <property type="match status" value="1"/>
</dbReference>
<feature type="compositionally biased region" description="Low complexity" evidence="12">
    <location>
        <begin position="153"/>
        <end position="163"/>
    </location>
</feature>
<dbReference type="InterPro" id="IPR051487">
    <property type="entry name" value="Ser/Thr_Proteases_Immune/Dev"/>
</dbReference>
<evidence type="ECO:0000256" key="1">
    <source>
        <dbReference type="ARBA" id="ARBA00022659"/>
    </source>
</evidence>
<accession>A0A8S4G159</accession>
<gene>
    <name evidence="14" type="ORF">PLXY2_LOCUS12295</name>
</gene>
<dbReference type="GO" id="GO:0004252">
    <property type="term" value="F:serine-type endopeptidase activity"/>
    <property type="evidence" value="ECO:0007669"/>
    <property type="project" value="UniProtKB-UniRule"/>
</dbReference>
<evidence type="ECO:0000256" key="5">
    <source>
        <dbReference type="ARBA" id="ARBA00022820"/>
    </source>
</evidence>
<dbReference type="AlphaFoldDB" id="A0A8S4G159"/>
<dbReference type="InterPro" id="IPR009003">
    <property type="entry name" value="Peptidase_S1_PA"/>
</dbReference>
<dbReference type="PROSITE" id="PS00134">
    <property type="entry name" value="TRYPSIN_HIS"/>
    <property type="match status" value="1"/>
</dbReference>
<comment type="similarity">
    <text evidence="8 11">Belongs to the peptidase S1 family. CLIP subfamily.</text>
</comment>
<keyword evidence="3 11" id="KW-0732">Signal</keyword>
<feature type="signal peptide" evidence="11">
    <location>
        <begin position="1"/>
        <end position="21"/>
    </location>
</feature>
<evidence type="ECO:0000259" key="13">
    <source>
        <dbReference type="PROSITE" id="PS50240"/>
    </source>
</evidence>
<dbReference type="InterPro" id="IPR038565">
    <property type="entry name" value="CLIP_sf"/>
</dbReference>
<dbReference type="InterPro" id="IPR001314">
    <property type="entry name" value="Peptidase_S1A"/>
</dbReference>
<dbReference type="FunFam" id="2.40.10.10:FF:000120">
    <property type="entry name" value="Putative serine protease"/>
    <property type="match status" value="1"/>
</dbReference>
<dbReference type="EMBL" id="CAJHNJ030000071">
    <property type="protein sequence ID" value="CAG9134029.1"/>
    <property type="molecule type" value="Genomic_DNA"/>
</dbReference>
<keyword evidence="5" id="KW-0353">Hemolymph clotting</keyword>
<keyword evidence="11" id="KW-0964">Secreted</keyword>
<dbReference type="InterPro" id="IPR022700">
    <property type="entry name" value="CLIP"/>
</dbReference>
<dbReference type="InterPro" id="IPR033116">
    <property type="entry name" value="TRYPSIN_SER"/>
</dbReference>
<feature type="domain" description="Peptidase S1" evidence="13">
    <location>
        <begin position="208"/>
        <end position="467"/>
    </location>
</feature>
<organism evidence="14 15">
    <name type="scientific">Plutella xylostella</name>
    <name type="common">Diamondback moth</name>
    <name type="synonym">Plutella maculipennis</name>
    <dbReference type="NCBI Taxonomy" id="51655"/>
    <lineage>
        <taxon>Eukaryota</taxon>
        <taxon>Metazoa</taxon>
        <taxon>Ecdysozoa</taxon>
        <taxon>Arthropoda</taxon>
        <taxon>Hexapoda</taxon>
        <taxon>Insecta</taxon>
        <taxon>Pterygota</taxon>
        <taxon>Neoptera</taxon>
        <taxon>Endopterygota</taxon>
        <taxon>Lepidoptera</taxon>
        <taxon>Glossata</taxon>
        <taxon>Ditrysia</taxon>
        <taxon>Yponomeutoidea</taxon>
        <taxon>Plutellidae</taxon>
        <taxon>Plutella</taxon>
    </lineage>
</organism>
<dbReference type="InterPro" id="IPR018114">
    <property type="entry name" value="TRYPSIN_HIS"/>
</dbReference>
<keyword evidence="1" id="KW-0768">Sushi</keyword>
<comment type="subcellular location">
    <subcellularLocation>
        <location evidence="11">Secreted</location>
    </subcellularLocation>
</comment>
<evidence type="ECO:0000256" key="4">
    <source>
        <dbReference type="ARBA" id="ARBA00022801"/>
    </source>
</evidence>
<evidence type="ECO:0000313" key="14">
    <source>
        <dbReference type="EMBL" id="CAG9134029.1"/>
    </source>
</evidence>
<evidence type="ECO:0000256" key="11">
    <source>
        <dbReference type="RuleBase" id="RU366078"/>
    </source>
</evidence>
<comment type="domain">
    <text evidence="11">The clip domain consists of 35-55 residues which are 'knitted' together usually by 3 conserved disulfide bonds forming a clip-like compact structure.</text>
</comment>
<dbReference type="Pfam" id="PF12032">
    <property type="entry name" value="CLIP"/>
    <property type="match status" value="1"/>
</dbReference>
<evidence type="ECO:0000256" key="3">
    <source>
        <dbReference type="ARBA" id="ARBA00022729"/>
    </source>
</evidence>
<keyword evidence="15" id="KW-1185">Reference proteome</keyword>
<dbReference type="Proteomes" id="UP000653454">
    <property type="component" value="Unassembled WGS sequence"/>
</dbReference>
<dbReference type="Gene3D" id="2.40.10.10">
    <property type="entry name" value="Trypsin-like serine proteases"/>
    <property type="match status" value="2"/>
</dbReference>
<dbReference type="PRINTS" id="PR00722">
    <property type="entry name" value="CHYMOTRYPSIN"/>
</dbReference>
<keyword evidence="2 10" id="KW-0645">Protease</keyword>